<organism evidence="9 10">
    <name type="scientific">Roseateles amylovorans</name>
    <dbReference type="NCBI Taxonomy" id="2978473"/>
    <lineage>
        <taxon>Bacteria</taxon>
        <taxon>Pseudomonadati</taxon>
        <taxon>Pseudomonadota</taxon>
        <taxon>Betaproteobacteria</taxon>
        <taxon>Burkholderiales</taxon>
        <taxon>Sphaerotilaceae</taxon>
        <taxon>Roseateles</taxon>
    </lineage>
</organism>
<evidence type="ECO:0000256" key="2">
    <source>
        <dbReference type="ARBA" id="ARBA00008387"/>
    </source>
</evidence>
<feature type="signal peptide" evidence="7">
    <location>
        <begin position="1"/>
        <end position="28"/>
    </location>
</feature>
<comment type="subcellular location">
    <subcellularLocation>
        <location evidence="1">Fimbrium</location>
    </subcellularLocation>
</comment>
<dbReference type="InterPro" id="IPR011047">
    <property type="entry name" value="Quinoprotein_ADH-like_sf"/>
</dbReference>
<evidence type="ECO:0000256" key="3">
    <source>
        <dbReference type="ARBA" id="ARBA00022558"/>
    </source>
</evidence>
<accession>A0ABY6B2A6</accession>
<keyword evidence="3" id="KW-1029">Fimbrium biogenesis</keyword>
<keyword evidence="10" id="KW-1185">Reference proteome</keyword>
<dbReference type="RefSeq" id="WP_261759167.1">
    <property type="nucleotide sequence ID" value="NZ_CP104562.2"/>
</dbReference>
<evidence type="ECO:0000256" key="7">
    <source>
        <dbReference type="SAM" id="SignalP"/>
    </source>
</evidence>
<sequence>MNKLLFRTARLGLGLAAAWLGAALPAHAQTTLANQPVFSSVAVPGNLALALSVEYPTAVSNAHTDATYAPASTYLGYFDPAKCYTYVYSATEADRYFQPAGTANNHVCSNKWSGNFLNWASMQTIDPFRWALTGGYRVTDTASTTIIEKAYATGQGGAGNFPDRSITTGSVVSGATPMNWSGIKIRIQGLGNKMRFTRTGDNNSGATTPTAFDSSSRSWNDGTVWEVSIRVKVCDSGSTAGGLESNCVAYGSNYKPEGLIQKYSQRIRFSAFGYLNDASLSRDGGVLRARQKFVGPTKPVPGSDPIANALGEWSATTGVMVTNPDPADATTTATEYGVTIDNSGVMNYLNKFGQITPGSYKTYDPVGELYYAALRYYRNLGNVPQWTNPGTNNNNTKRTYADGFPVITTWDDPILYSCQKNFILGIGDVNTHADRNLPGATGNSEPAKPASVTADTGFDAITWTNKVGQLNGNNASLGTVQNYGGCCNNNGALMAGMAYWANTQDIRPTMDGLQTVKTYWMDVLELQTYKSNNQFYLATKYGGANIPTSFNPLGTTDLTQSWWHTGAATDTVGSQLRPDTYYTAARADTMVSGLTSAFASIVASISASTSSLNTASNNVSAGTAAYGSAYDSNTWTGEVSASTISLLSTPIGYTSVWKFSDTLKTQVGTDGTGWDTRRNIVTYKPTSATTGTGVAFRLANLTSTQASALDTTYVTGNDAADYVKYLRGDKSQEISATVTTGYRARTSLLADIINSQVVVLGPPQGNLSEAANPGYAAHVRTYASRPNILIAGANSGMVHIINGSVTSTTDGGKELFAFIPNAVIAGPSGTPSVDGIASYGNPDFEHRYLVDARPTVAEVDFKRTAGSNLSANEWHSIAVGGLGKGGRSIYALDLTTANAVNSETAAASRVLWEYTESDMGFTFGSPVITKTAQYGWVVVVGSGFNNASGKGAFYILNARTGALLQKVSLPTAGDDGTVSSPTGLTYLETYYRDRQDATVESIYAGDLKGNLWRLDLTAATGAYPAPVKLATLTDAAGVALPITSTPTPVVNPSSNRRWIAVGTGQLLSTNDIPVNRLNRFYAILDGYQGRYTQSTDLPSGITMPFLENASRHDFQDISTTATPLNFNTKVGYFMDLATVGAAAGFRVINEADALENLVVFSAIRPISTNACSPSGNSITAVIDLNTGATTKTTIDFAVDETRFINDNGTIKVAVAGTPSPSTPGGGNKDGDLVLDTAGTGAGNKRLINWREVPLRN</sequence>
<evidence type="ECO:0000256" key="6">
    <source>
        <dbReference type="ARBA" id="ARBA00023263"/>
    </source>
</evidence>
<proteinExistence type="inferred from homology"/>
<evidence type="ECO:0000256" key="5">
    <source>
        <dbReference type="ARBA" id="ARBA00022837"/>
    </source>
</evidence>
<reference evidence="9" key="1">
    <citation type="submission" date="2022-10" db="EMBL/GenBank/DDBJ databases">
        <title>Characterization and whole genome sequencing of a new Roseateles species, isolated from fresh water.</title>
        <authorList>
            <person name="Guliayeva D.Y."/>
            <person name="Akhremchuk A.E."/>
            <person name="Sikolenko M.A."/>
            <person name="Valentovich L.N."/>
            <person name="Sidarenka A.V."/>
        </authorList>
    </citation>
    <scope>NUCLEOTIDE SEQUENCE</scope>
    <source>
        <strain evidence="9">BIM B-1768</strain>
    </source>
</reference>
<keyword evidence="6" id="KW-0281">Fimbrium</keyword>
<gene>
    <name evidence="9" type="ORF">N4261_05280</name>
</gene>
<evidence type="ECO:0000259" key="8">
    <source>
        <dbReference type="Pfam" id="PF05567"/>
    </source>
</evidence>
<dbReference type="SUPFAM" id="SSF50998">
    <property type="entry name" value="Quinoprotein alcohol dehydrogenase-like"/>
    <property type="match status" value="1"/>
</dbReference>
<evidence type="ECO:0000313" key="9">
    <source>
        <dbReference type="EMBL" id="UXH79348.1"/>
    </source>
</evidence>
<feature type="chain" id="PRO_5046997900" evidence="7">
    <location>
        <begin position="29"/>
        <end position="1256"/>
    </location>
</feature>
<dbReference type="Proteomes" id="UP001064933">
    <property type="component" value="Chromosome"/>
</dbReference>
<dbReference type="Pfam" id="PF05567">
    <property type="entry name" value="T4P_PilY1"/>
    <property type="match status" value="1"/>
</dbReference>
<feature type="domain" description="PilY1 beta-propeller" evidence="8">
    <location>
        <begin position="749"/>
        <end position="1090"/>
    </location>
</feature>
<evidence type="ECO:0000256" key="4">
    <source>
        <dbReference type="ARBA" id="ARBA00022723"/>
    </source>
</evidence>
<dbReference type="InterPro" id="IPR008707">
    <property type="entry name" value="B-propeller_PilY1"/>
</dbReference>
<comment type="similarity">
    <text evidence="2">Belongs to the PilY1 family.</text>
</comment>
<protein>
    <submittedName>
        <fullName evidence="9">PilC/PilY family type IV pilus protein</fullName>
    </submittedName>
</protein>
<keyword evidence="7" id="KW-0732">Signal</keyword>
<name>A0ABY6B2A6_9BURK</name>
<dbReference type="EMBL" id="CP104562">
    <property type="protein sequence ID" value="UXH79348.1"/>
    <property type="molecule type" value="Genomic_DNA"/>
</dbReference>
<evidence type="ECO:0000313" key="10">
    <source>
        <dbReference type="Proteomes" id="UP001064933"/>
    </source>
</evidence>
<evidence type="ECO:0000256" key="1">
    <source>
        <dbReference type="ARBA" id="ARBA00004561"/>
    </source>
</evidence>
<keyword evidence="4" id="KW-0479">Metal-binding</keyword>
<keyword evidence="5" id="KW-0106">Calcium</keyword>